<protein>
    <recommendedName>
        <fullName evidence="4">Holin</fullName>
    </recommendedName>
</protein>
<dbReference type="EMBL" id="BMZG01000004">
    <property type="protein sequence ID" value="GHA70089.1"/>
    <property type="molecule type" value="Genomic_DNA"/>
</dbReference>
<evidence type="ECO:0000313" key="2">
    <source>
        <dbReference type="EMBL" id="GHA70089.1"/>
    </source>
</evidence>
<gene>
    <name evidence="2" type="ORF">GCM10009007_08420</name>
</gene>
<proteinExistence type="predicted"/>
<evidence type="ECO:0000256" key="1">
    <source>
        <dbReference type="SAM" id="Phobius"/>
    </source>
</evidence>
<evidence type="ECO:0000313" key="3">
    <source>
        <dbReference type="Proteomes" id="UP000614287"/>
    </source>
</evidence>
<keyword evidence="3" id="KW-1185">Reference proteome</keyword>
<sequence length="86" mass="9183">MLIIRILSTLALIGSILWFTKMPDYEPAIAIVTSITALIAAWYKGQKPEQQATQRQGVAENGVGIQAGGNITIGEISLGQKAKDAE</sequence>
<comment type="caution">
    <text evidence="2">The sequence shown here is derived from an EMBL/GenBank/DDBJ whole genome shotgun (WGS) entry which is preliminary data.</text>
</comment>
<dbReference type="AlphaFoldDB" id="A0A8J3FZ05"/>
<dbReference type="RefSeq" id="WP_189492107.1">
    <property type="nucleotide sequence ID" value="NZ_BMZG01000004.1"/>
</dbReference>
<keyword evidence="1" id="KW-0812">Transmembrane</keyword>
<name>A0A8J3FZ05_9BURK</name>
<accession>A0A8J3FZ05</accession>
<dbReference type="Proteomes" id="UP000614287">
    <property type="component" value="Unassembled WGS sequence"/>
</dbReference>
<feature type="transmembrane region" description="Helical" evidence="1">
    <location>
        <begin position="27"/>
        <end position="45"/>
    </location>
</feature>
<organism evidence="2 3">
    <name type="scientific">Formosimonas limnophila</name>
    <dbReference type="NCBI Taxonomy" id="1384487"/>
    <lineage>
        <taxon>Bacteria</taxon>
        <taxon>Pseudomonadati</taxon>
        <taxon>Pseudomonadota</taxon>
        <taxon>Betaproteobacteria</taxon>
        <taxon>Burkholderiales</taxon>
        <taxon>Burkholderiaceae</taxon>
        <taxon>Formosimonas</taxon>
    </lineage>
</organism>
<keyword evidence="1" id="KW-0472">Membrane</keyword>
<reference evidence="2" key="2">
    <citation type="submission" date="2020-09" db="EMBL/GenBank/DDBJ databases">
        <authorList>
            <person name="Sun Q."/>
            <person name="Kim S."/>
        </authorList>
    </citation>
    <scope>NUCLEOTIDE SEQUENCE</scope>
    <source>
        <strain evidence="2">KCTC 32501</strain>
    </source>
</reference>
<evidence type="ECO:0008006" key="4">
    <source>
        <dbReference type="Google" id="ProtNLM"/>
    </source>
</evidence>
<keyword evidence="1" id="KW-1133">Transmembrane helix</keyword>
<reference evidence="2" key="1">
    <citation type="journal article" date="2014" name="Int. J. Syst. Evol. Microbiol.">
        <title>Complete genome sequence of Corynebacterium casei LMG S-19264T (=DSM 44701T), isolated from a smear-ripened cheese.</title>
        <authorList>
            <consortium name="US DOE Joint Genome Institute (JGI-PGF)"/>
            <person name="Walter F."/>
            <person name="Albersmeier A."/>
            <person name="Kalinowski J."/>
            <person name="Ruckert C."/>
        </authorList>
    </citation>
    <scope>NUCLEOTIDE SEQUENCE</scope>
    <source>
        <strain evidence="2">KCTC 32501</strain>
    </source>
</reference>